<comment type="miscellaneous">
    <text evidence="2">Reaction mechanism of ThiL seems to utilize a direct, inline transfer of the gamma-phosphate of ATP to TMP rather than a phosphorylated enzyme intermediate.</text>
</comment>
<dbReference type="InterPro" id="IPR036921">
    <property type="entry name" value="PurM-like_N_sf"/>
</dbReference>
<feature type="binding site" evidence="2">
    <location>
        <position position="112"/>
    </location>
    <ligand>
        <name>Mg(2+)</name>
        <dbReference type="ChEBI" id="CHEBI:18420"/>
        <label>1</label>
    </ligand>
</feature>
<keyword evidence="2" id="KW-0547">Nucleotide-binding</keyword>
<evidence type="ECO:0000256" key="1">
    <source>
        <dbReference type="ARBA" id="ARBA00022977"/>
    </source>
</evidence>
<accession>A0A147I938</accession>
<sequence length="301" mass="31230">MTEAEFIAALRRMPLHPGARGLVDDSAVIDAGPLVVTTDTLVEGVHFLPDDPPADIAWKLVATNLSDLAAKGALVEGVLLNYPLGDSVWDRAFLDGLATVLTRFDTRLIGGDTVSKRGPRTLTLTAFGRDAPAPARDGAKAGDALWVTGTIGDAGLGLAIAQAGHGPVALRDAYRRPYPRLTEGRALGPIVHAMMDVSDGLLIDADRMARASGLSVSIDLDAVPLSVEARTFGGGDRAARLTAVTAGDDYQLLFALPPEQTPPIAATRIGLFAPGEGLSLADANGPVPLPATLGFEHAPGR</sequence>
<feature type="binding site" evidence="2">
    <location>
        <position position="198"/>
    </location>
    <ligand>
        <name>ATP</name>
        <dbReference type="ChEBI" id="CHEBI:30616"/>
    </ligand>
</feature>
<gene>
    <name evidence="2" type="primary">thiL</name>
    <name evidence="5" type="ORF">NS319_00635</name>
</gene>
<comment type="catalytic activity">
    <reaction evidence="2">
        <text>thiamine phosphate + ATP = thiamine diphosphate + ADP</text>
        <dbReference type="Rhea" id="RHEA:15913"/>
        <dbReference type="ChEBI" id="CHEBI:30616"/>
        <dbReference type="ChEBI" id="CHEBI:37575"/>
        <dbReference type="ChEBI" id="CHEBI:58937"/>
        <dbReference type="ChEBI" id="CHEBI:456216"/>
        <dbReference type="EC" id="2.7.4.16"/>
    </reaction>
</comment>
<dbReference type="InterPro" id="IPR016188">
    <property type="entry name" value="PurM-like_N"/>
</dbReference>
<keyword evidence="2" id="KW-0808">Transferase</keyword>
<comment type="caution">
    <text evidence="5">The sequence shown here is derived from an EMBL/GenBank/DDBJ whole genome shotgun (WGS) entry which is preliminary data.</text>
</comment>
<feature type="binding site" evidence="2">
    <location>
        <position position="39"/>
    </location>
    <ligand>
        <name>Mg(2+)</name>
        <dbReference type="ChEBI" id="CHEBI:18420"/>
        <label>1</label>
    </ligand>
</feature>
<dbReference type="STRING" id="33051.SB4_14710"/>
<dbReference type="UniPathway" id="UPA00060">
    <property type="reaction ID" value="UER00142"/>
</dbReference>
<dbReference type="GO" id="GO:0000287">
    <property type="term" value="F:magnesium ion binding"/>
    <property type="evidence" value="ECO:0007669"/>
    <property type="project" value="UniProtKB-UniRule"/>
</dbReference>
<comment type="function">
    <text evidence="2">Catalyzes the ATP-dependent phosphorylation of thiamine-monophosphate (TMP) to form thiamine-pyrophosphate (TPP), the active form of vitamin B1.</text>
</comment>
<dbReference type="PIRSF" id="PIRSF005303">
    <property type="entry name" value="Thiam_monoph_kin"/>
    <property type="match status" value="1"/>
</dbReference>
<keyword evidence="2 5" id="KW-0418">Kinase</keyword>
<dbReference type="PANTHER" id="PTHR30270">
    <property type="entry name" value="THIAMINE-MONOPHOSPHATE KINASE"/>
    <property type="match status" value="1"/>
</dbReference>
<feature type="binding site" evidence="2">
    <location>
        <position position="67"/>
    </location>
    <ligand>
        <name>Mg(2+)</name>
        <dbReference type="ChEBI" id="CHEBI:18420"/>
        <label>2</label>
    </ligand>
</feature>
<dbReference type="InterPro" id="IPR036676">
    <property type="entry name" value="PurM-like_C_sf"/>
</dbReference>
<feature type="domain" description="PurM-like N-terminal" evidence="3">
    <location>
        <begin position="24"/>
        <end position="128"/>
    </location>
</feature>
<keyword evidence="2" id="KW-0479">Metal-binding</keyword>
<feature type="binding site" evidence="2">
    <location>
        <position position="67"/>
    </location>
    <ligand>
        <name>Mg(2+)</name>
        <dbReference type="ChEBI" id="CHEBI:18420"/>
        <label>3</label>
    </ligand>
</feature>
<dbReference type="PANTHER" id="PTHR30270:SF0">
    <property type="entry name" value="THIAMINE-MONOPHOSPHATE KINASE"/>
    <property type="match status" value="1"/>
</dbReference>
<feature type="domain" description="PurM-like C-terminal" evidence="4">
    <location>
        <begin position="140"/>
        <end position="256"/>
    </location>
</feature>
<dbReference type="NCBIfam" id="TIGR01379">
    <property type="entry name" value="thiL"/>
    <property type="match status" value="1"/>
</dbReference>
<dbReference type="Gene3D" id="3.30.1330.10">
    <property type="entry name" value="PurM-like, N-terminal domain"/>
    <property type="match status" value="1"/>
</dbReference>
<keyword evidence="2" id="KW-0067">ATP-binding</keyword>
<keyword evidence="2" id="KW-0460">Magnesium</keyword>
<keyword evidence="1 2" id="KW-0784">Thiamine biosynthesis</keyword>
<dbReference type="InterPro" id="IPR010918">
    <property type="entry name" value="PurM-like_C_dom"/>
</dbReference>
<feature type="binding site" evidence="2">
    <location>
        <position position="199"/>
    </location>
    <ligand>
        <name>Mg(2+)</name>
        <dbReference type="ChEBI" id="CHEBI:18420"/>
        <label>5</label>
    </ligand>
</feature>
<dbReference type="SUPFAM" id="SSF56042">
    <property type="entry name" value="PurM C-terminal domain-like"/>
    <property type="match status" value="1"/>
</dbReference>
<feature type="binding site" evidence="2">
    <location>
        <position position="67"/>
    </location>
    <ligand>
        <name>Mg(2+)</name>
        <dbReference type="ChEBI" id="CHEBI:18420"/>
        <label>4</label>
    </ligand>
</feature>
<feature type="binding site" evidence="2">
    <location>
        <position position="196"/>
    </location>
    <ligand>
        <name>Mg(2+)</name>
        <dbReference type="ChEBI" id="CHEBI:18420"/>
        <label>3</label>
    </ligand>
</feature>
<dbReference type="Proteomes" id="UP000072867">
    <property type="component" value="Unassembled WGS sequence"/>
</dbReference>
<dbReference type="Pfam" id="PF02769">
    <property type="entry name" value="AIRS_C"/>
    <property type="match status" value="1"/>
</dbReference>
<comment type="caution">
    <text evidence="2">Lacks conserved residue(s) required for the propagation of feature annotation.</text>
</comment>
<dbReference type="CDD" id="cd02194">
    <property type="entry name" value="ThiL"/>
    <property type="match status" value="1"/>
</dbReference>
<dbReference type="AlphaFoldDB" id="A0A147I938"/>
<dbReference type="GO" id="GO:0009229">
    <property type="term" value="P:thiamine diphosphate biosynthetic process"/>
    <property type="evidence" value="ECO:0007669"/>
    <property type="project" value="UniProtKB-UniRule"/>
</dbReference>
<feature type="binding site" evidence="2">
    <location>
        <begin position="111"/>
        <end position="112"/>
    </location>
    <ligand>
        <name>ATP</name>
        <dbReference type="ChEBI" id="CHEBI:30616"/>
    </ligand>
</feature>
<evidence type="ECO:0000259" key="4">
    <source>
        <dbReference type="Pfam" id="PF02769"/>
    </source>
</evidence>
<dbReference type="Pfam" id="PF00586">
    <property type="entry name" value="AIRS"/>
    <property type="match status" value="1"/>
</dbReference>
<feature type="binding site" evidence="2">
    <location>
        <position position="37"/>
    </location>
    <ligand>
        <name>Mg(2+)</name>
        <dbReference type="ChEBI" id="CHEBI:18420"/>
        <label>4</label>
    </ligand>
</feature>
<organism evidence="5 6">
    <name type="scientific">Sphingomonas sanguinis</name>
    <dbReference type="NCBI Taxonomy" id="33051"/>
    <lineage>
        <taxon>Bacteria</taxon>
        <taxon>Pseudomonadati</taxon>
        <taxon>Pseudomonadota</taxon>
        <taxon>Alphaproteobacteria</taxon>
        <taxon>Sphingomonadales</taxon>
        <taxon>Sphingomonadaceae</taxon>
        <taxon>Sphingomonas</taxon>
    </lineage>
</organism>
<dbReference type="InterPro" id="IPR006283">
    <property type="entry name" value="ThiL-like"/>
</dbReference>
<feature type="binding site" evidence="2">
    <location>
        <position position="248"/>
    </location>
    <ligand>
        <name>substrate</name>
    </ligand>
</feature>
<protein>
    <recommendedName>
        <fullName evidence="2">Thiamine-monophosphate kinase</fullName>
        <shortName evidence="2">TMP kinase</shortName>
        <shortName evidence="2">Thiamine-phosphate kinase</shortName>
        <ecNumber evidence="2">2.7.4.16</ecNumber>
    </recommendedName>
</protein>
<feature type="binding site" evidence="2">
    <location>
        <position position="25"/>
    </location>
    <ligand>
        <name>Mg(2+)</name>
        <dbReference type="ChEBI" id="CHEBI:18420"/>
        <label>4</label>
    </ligand>
</feature>
<dbReference type="SUPFAM" id="SSF55326">
    <property type="entry name" value="PurM N-terminal domain-like"/>
    <property type="match status" value="1"/>
</dbReference>
<comment type="similarity">
    <text evidence="2">Belongs to the thiamine-monophosphate kinase family.</text>
</comment>
<evidence type="ECO:0000256" key="2">
    <source>
        <dbReference type="HAMAP-Rule" id="MF_02128"/>
    </source>
</evidence>
<reference evidence="5 6" key="1">
    <citation type="journal article" date="2016" name="Front. Microbiol.">
        <title>Genomic Resource of Rice Seed Associated Bacteria.</title>
        <authorList>
            <person name="Midha S."/>
            <person name="Bansal K."/>
            <person name="Sharma S."/>
            <person name="Kumar N."/>
            <person name="Patil P.P."/>
            <person name="Chaudhry V."/>
            <person name="Patil P.B."/>
        </authorList>
    </citation>
    <scope>NUCLEOTIDE SEQUENCE [LARGE SCALE GENOMIC DNA]</scope>
    <source>
        <strain evidence="5 6">NS319</strain>
    </source>
</reference>
<feature type="binding site" evidence="2">
    <location>
        <position position="295"/>
    </location>
    <ligand>
        <name>substrate</name>
    </ligand>
</feature>
<dbReference type="GO" id="GO:0005524">
    <property type="term" value="F:ATP binding"/>
    <property type="evidence" value="ECO:0007669"/>
    <property type="project" value="UniProtKB-UniRule"/>
</dbReference>
<feature type="binding site" evidence="2">
    <location>
        <position position="38"/>
    </location>
    <ligand>
        <name>Mg(2+)</name>
        <dbReference type="ChEBI" id="CHEBI:18420"/>
        <label>1</label>
    </ligand>
</feature>
<evidence type="ECO:0000313" key="5">
    <source>
        <dbReference type="EMBL" id="KTT75864.1"/>
    </source>
</evidence>
<dbReference type="GO" id="GO:0009030">
    <property type="term" value="F:thiamine-phosphate kinase activity"/>
    <property type="evidence" value="ECO:0007669"/>
    <property type="project" value="UniProtKB-UniRule"/>
</dbReference>
<feature type="binding site" evidence="2">
    <location>
        <position position="39"/>
    </location>
    <ligand>
        <name>Mg(2+)</name>
        <dbReference type="ChEBI" id="CHEBI:18420"/>
        <label>2</label>
    </ligand>
</feature>
<dbReference type="GO" id="GO:0009228">
    <property type="term" value="P:thiamine biosynthetic process"/>
    <property type="evidence" value="ECO:0007669"/>
    <property type="project" value="UniProtKB-KW"/>
</dbReference>
<dbReference type="RefSeq" id="WP_058731941.1">
    <property type="nucleotide sequence ID" value="NZ_LDTD01000005.1"/>
</dbReference>
<name>A0A147I938_9SPHN</name>
<feature type="binding site" evidence="2">
    <location>
        <position position="136"/>
    </location>
    <ligand>
        <name>ATP</name>
        <dbReference type="ChEBI" id="CHEBI:30616"/>
    </ligand>
</feature>
<dbReference type="EMBL" id="LDTD01000005">
    <property type="protein sequence ID" value="KTT75864.1"/>
    <property type="molecule type" value="Genomic_DNA"/>
</dbReference>
<dbReference type="PATRIC" id="fig|33051.3.peg.2585"/>
<dbReference type="Gene3D" id="3.90.650.10">
    <property type="entry name" value="PurM-like C-terminal domain"/>
    <property type="match status" value="1"/>
</dbReference>
<dbReference type="EC" id="2.7.4.16" evidence="2"/>
<proteinExistence type="inferred from homology"/>
<feature type="binding site" evidence="2">
    <location>
        <position position="25"/>
    </location>
    <ligand>
        <name>Mg(2+)</name>
        <dbReference type="ChEBI" id="CHEBI:18420"/>
        <label>3</label>
    </ligand>
</feature>
<evidence type="ECO:0000259" key="3">
    <source>
        <dbReference type="Pfam" id="PF00586"/>
    </source>
</evidence>
<evidence type="ECO:0000313" key="6">
    <source>
        <dbReference type="Proteomes" id="UP000072867"/>
    </source>
</evidence>
<dbReference type="HAMAP" id="MF_02128">
    <property type="entry name" value="TMP_kinase"/>
    <property type="match status" value="1"/>
</dbReference>
<comment type="pathway">
    <text evidence="2">Cofactor biosynthesis; thiamine diphosphate biosynthesis; thiamine diphosphate from thiamine phosphate: step 1/1.</text>
</comment>
<feature type="binding site" evidence="2">
    <location>
        <position position="46"/>
    </location>
    <ligand>
        <name>substrate</name>
    </ligand>
</feature>